<dbReference type="RefSeq" id="WP_344959739.1">
    <property type="nucleotide sequence ID" value="NZ_BAABCX010000006.1"/>
</dbReference>
<keyword evidence="2" id="KW-1185">Reference proteome</keyword>
<evidence type="ECO:0000313" key="1">
    <source>
        <dbReference type="EMBL" id="GAA3548784.1"/>
    </source>
</evidence>
<proteinExistence type="predicted"/>
<evidence type="ECO:0000313" key="2">
    <source>
        <dbReference type="Proteomes" id="UP001500795"/>
    </source>
</evidence>
<comment type="caution">
    <text evidence="1">The sequence shown here is derived from an EMBL/GenBank/DDBJ whole genome shotgun (WGS) entry which is preliminary data.</text>
</comment>
<organism evidence="1 2">
    <name type="scientific">Zobellella aerophila</name>
    <dbReference type="NCBI Taxonomy" id="870480"/>
    <lineage>
        <taxon>Bacteria</taxon>
        <taxon>Pseudomonadati</taxon>
        <taxon>Pseudomonadota</taxon>
        <taxon>Gammaproteobacteria</taxon>
        <taxon>Aeromonadales</taxon>
        <taxon>Aeromonadaceae</taxon>
        <taxon>Zobellella</taxon>
    </lineage>
</organism>
<sequence length="186" mass="20532">MWEIRDFEALCSLDAGRFRLPLAAMVSALLARLPQHNTDTLIIDGPGVTRGVAGAELLPALISAAHVELVLILIRNGQPPPLINELGACGAEWVFVSAHHQACRPDKMPHRRERTQRWQSYLKQATGQTHRLDHLLLLGTPPPLSEPRAWVGRQVALLDEQRTLALGQVMSLVHNRLRIPAPVSNG</sequence>
<reference evidence="2" key="1">
    <citation type="journal article" date="2019" name="Int. J. Syst. Evol. Microbiol.">
        <title>The Global Catalogue of Microorganisms (GCM) 10K type strain sequencing project: providing services to taxonomists for standard genome sequencing and annotation.</title>
        <authorList>
            <consortium name="The Broad Institute Genomics Platform"/>
            <consortium name="The Broad Institute Genome Sequencing Center for Infectious Disease"/>
            <person name="Wu L."/>
            <person name="Ma J."/>
        </authorList>
    </citation>
    <scope>NUCLEOTIDE SEQUENCE [LARGE SCALE GENOMIC DNA]</scope>
    <source>
        <strain evidence="2">JCM 17110</strain>
    </source>
</reference>
<accession>A0ABP6WFI8</accession>
<dbReference type="EMBL" id="BAABCX010000006">
    <property type="protein sequence ID" value="GAA3548784.1"/>
    <property type="molecule type" value="Genomic_DNA"/>
</dbReference>
<dbReference type="Gene3D" id="3.40.50.300">
    <property type="entry name" value="P-loop containing nucleotide triphosphate hydrolases"/>
    <property type="match status" value="1"/>
</dbReference>
<name>A0ABP6WFI8_9GAMM</name>
<dbReference type="InterPro" id="IPR027417">
    <property type="entry name" value="P-loop_NTPase"/>
</dbReference>
<dbReference type="Proteomes" id="UP001500795">
    <property type="component" value="Unassembled WGS sequence"/>
</dbReference>
<gene>
    <name evidence="1" type="ORF">GCM10022394_31140</name>
</gene>
<protein>
    <submittedName>
        <fullName evidence="1">Uncharacterized protein</fullName>
    </submittedName>
</protein>